<dbReference type="Proteomes" id="UP000825890">
    <property type="component" value="Unassembled WGS sequence"/>
</dbReference>
<sequence>MATELPTAFKVLRITSPARKPLKSKFLDLPRELRDIIYTYALDDLPLLERQHASKCAFSEPNADFLTPPAVKVYKPRETWIPRRTEAEDKCRQTCVVRQIFGFWTVNKQIHAEVTQMWSQLILHLTFLHIEDMFDTLENLSLATLSRIEALTLHNLWGNHHYRWIETDRTVQERVLKVISSSPKLKKLVLPYVFIRGGLHWLVEFTRIRTLETVHIMQIPLLGSVGPRFKFRHPAFEYPYTLAGKTVNIQQEIPCARGGKVKYIGWLADSMHGNEFHERLDYDYLENSAPKCSTENPCRDALRYRADEYDVLIYGLPSVSPAVRRRRVAEEAMVAAKADRMGSGSRIVRNVVEDLGFDEEDDYEDGFRPGKSETRSHTKVEVRRDGQAQKKATEERGRRNANKEKRESSERKSEGKNKRGSLQVLKNAMAENRKVARKRNSER</sequence>
<evidence type="ECO:0000313" key="2">
    <source>
        <dbReference type="EMBL" id="GIZ43815.1"/>
    </source>
</evidence>
<evidence type="ECO:0000313" key="3">
    <source>
        <dbReference type="Proteomes" id="UP000825890"/>
    </source>
</evidence>
<dbReference type="PANTHER" id="PTHR42085">
    <property type="entry name" value="F-BOX DOMAIN-CONTAINING PROTEIN"/>
    <property type="match status" value="1"/>
</dbReference>
<dbReference type="OrthoDB" id="5272396at2759"/>
<evidence type="ECO:0000256" key="1">
    <source>
        <dbReference type="SAM" id="MobiDB-lite"/>
    </source>
</evidence>
<feature type="region of interest" description="Disordered" evidence="1">
    <location>
        <begin position="360"/>
        <end position="443"/>
    </location>
</feature>
<proteinExistence type="predicted"/>
<keyword evidence="3" id="KW-1185">Reference proteome</keyword>
<dbReference type="RefSeq" id="XP_044658302.1">
    <property type="nucleotide sequence ID" value="XM_044802367.1"/>
</dbReference>
<dbReference type="PANTHER" id="PTHR42085:SF8">
    <property type="entry name" value="F-BOX DOMAIN-CONTAINING PROTEIN"/>
    <property type="match status" value="1"/>
</dbReference>
<protein>
    <submittedName>
        <fullName evidence="2">Uncharacterized protein</fullName>
    </submittedName>
</protein>
<dbReference type="EMBL" id="BOLY01000004">
    <property type="protein sequence ID" value="GIZ43815.1"/>
    <property type="molecule type" value="Genomic_DNA"/>
</dbReference>
<feature type="compositionally biased region" description="Basic and acidic residues" evidence="1">
    <location>
        <begin position="431"/>
        <end position="443"/>
    </location>
</feature>
<feature type="compositionally biased region" description="Basic and acidic residues" evidence="1">
    <location>
        <begin position="365"/>
        <end position="417"/>
    </location>
</feature>
<name>A0A9P3FIU4_9PEZI</name>
<accession>A0A9P3FIU4</accession>
<organism evidence="2 3">
    <name type="scientific">Cercospora kikuchii</name>
    <dbReference type="NCBI Taxonomy" id="84275"/>
    <lineage>
        <taxon>Eukaryota</taxon>
        <taxon>Fungi</taxon>
        <taxon>Dikarya</taxon>
        <taxon>Ascomycota</taxon>
        <taxon>Pezizomycotina</taxon>
        <taxon>Dothideomycetes</taxon>
        <taxon>Dothideomycetidae</taxon>
        <taxon>Mycosphaerellales</taxon>
        <taxon>Mycosphaerellaceae</taxon>
        <taxon>Cercospora</taxon>
    </lineage>
</organism>
<reference evidence="2 3" key="1">
    <citation type="submission" date="2021-01" db="EMBL/GenBank/DDBJ databases">
        <title>Cercospora kikuchii MAFF 305040 whole genome shotgun sequence.</title>
        <authorList>
            <person name="Kashiwa T."/>
            <person name="Suzuki T."/>
        </authorList>
    </citation>
    <scope>NUCLEOTIDE SEQUENCE [LARGE SCALE GENOMIC DNA]</scope>
    <source>
        <strain evidence="2 3">MAFF 305040</strain>
    </source>
</reference>
<dbReference type="GeneID" id="68292603"/>
<dbReference type="AlphaFoldDB" id="A0A9P3FIU4"/>
<comment type="caution">
    <text evidence="2">The sequence shown here is derived from an EMBL/GenBank/DDBJ whole genome shotgun (WGS) entry which is preliminary data.</text>
</comment>
<gene>
    <name evidence="2" type="ORF">CKM354_000702800</name>
</gene>
<dbReference type="InterPro" id="IPR038883">
    <property type="entry name" value="AN11006-like"/>
</dbReference>